<dbReference type="PANTHER" id="PTHR35895:SF2">
    <property type="match status" value="1"/>
</dbReference>
<feature type="compositionally biased region" description="Low complexity" evidence="1">
    <location>
        <begin position="10"/>
        <end position="19"/>
    </location>
</feature>
<dbReference type="InterPro" id="IPR022185">
    <property type="entry name" value="DUF3712"/>
</dbReference>
<feature type="region of interest" description="Disordered" evidence="1">
    <location>
        <begin position="1"/>
        <end position="53"/>
    </location>
</feature>
<accession>A0A9N9VA74</accession>
<feature type="transmembrane region" description="Helical" evidence="2">
    <location>
        <begin position="65"/>
        <end position="91"/>
    </location>
</feature>
<evidence type="ECO:0000313" key="3">
    <source>
        <dbReference type="EMBL" id="CAH0019592.1"/>
    </source>
</evidence>
<evidence type="ECO:0000256" key="1">
    <source>
        <dbReference type="SAM" id="MobiDB-lite"/>
    </source>
</evidence>
<organism evidence="3 4">
    <name type="scientific">Clonostachys rhizophaga</name>
    <dbReference type="NCBI Taxonomy" id="160324"/>
    <lineage>
        <taxon>Eukaryota</taxon>
        <taxon>Fungi</taxon>
        <taxon>Dikarya</taxon>
        <taxon>Ascomycota</taxon>
        <taxon>Pezizomycotina</taxon>
        <taxon>Sordariomycetes</taxon>
        <taxon>Hypocreomycetidae</taxon>
        <taxon>Hypocreales</taxon>
        <taxon>Bionectriaceae</taxon>
        <taxon>Clonostachys</taxon>
    </lineage>
</organism>
<evidence type="ECO:0000313" key="4">
    <source>
        <dbReference type="Proteomes" id="UP000696573"/>
    </source>
</evidence>
<reference evidence="3" key="1">
    <citation type="submission" date="2021-10" db="EMBL/GenBank/DDBJ databases">
        <authorList>
            <person name="Piombo E."/>
        </authorList>
    </citation>
    <scope>NUCLEOTIDE SEQUENCE</scope>
</reference>
<dbReference type="EMBL" id="CABFNQ020000586">
    <property type="protein sequence ID" value="CAH0019592.1"/>
    <property type="molecule type" value="Genomic_DNA"/>
</dbReference>
<evidence type="ECO:0000256" key="2">
    <source>
        <dbReference type="SAM" id="Phobius"/>
    </source>
</evidence>
<comment type="caution">
    <text evidence="3">The sequence shown here is derived from an EMBL/GenBank/DDBJ whole genome shotgun (WGS) entry which is preliminary data.</text>
</comment>
<feature type="compositionally biased region" description="Polar residues" evidence="1">
    <location>
        <begin position="22"/>
        <end position="34"/>
    </location>
</feature>
<gene>
    <name evidence="3" type="ORF">CRHIZ90672A_00017569</name>
</gene>
<dbReference type="InterPro" id="IPR046368">
    <property type="entry name" value="Tag1"/>
</dbReference>
<dbReference type="Pfam" id="PF12505">
    <property type="entry name" value="DUF3712"/>
    <property type="match status" value="1"/>
</dbReference>
<keyword evidence="4" id="KW-1185">Reference proteome</keyword>
<keyword evidence="2" id="KW-0472">Membrane</keyword>
<dbReference type="OrthoDB" id="10039566at2759"/>
<protein>
    <submittedName>
        <fullName evidence="3">Uncharacterized protein</fullName>
    </submittedName>
</protein>
<dbReference type="PANTHER" id="PTHR35895">
    <property type="entry name" value="CHROMOSOME 16, WHOLE GENOME SHOTGUN SEQUENCE"/>
    <property type="match status" value="1"/>
</dbReference>
<dbReference type="AlphaFoldDB" id="A0A9N9VA74"/>
<sequence>MTEKESTAAGGRSSPGQRRGSTHSAPDQDTQSYEASLEDHAHDKKASPVNSKREKAKRHFKRWKWWYLLAFIILLAILLPLLFKVIIPAIIQNILNGQKLPIDGGALQALSPTHVNMSLLTSLNTPLGVKLDPVDLYLYNKETNPVSPFFKLRLPELHINHRTDVIVTNQTLLVTNETELLIWFNQFFDRPKVELSLKGDPNIFLGILSYKRHLDKAIEVPSLNYLDGFGLVDLDFMFRSNDTKFNMKGNLNIPNSGALSLGLGNLTFNLESGPTRLGLVHLYDVQLRPGNNTVPFDGNFFFDELVPNLSEVLDSQKEWLSNGYFKFNATGNSTIVNGQHVKYIEGVLNQKHIGFTVPVISLLSDVIGGLLGVDQGSLLNIFGGALGNSTLFEQLLGYWGDGNQASNNTTTRSILKRSKGKMPWIYNLLKLGLRNKRRLREN</sequence>
<name>A0A9N9VA74_9HYPO</name>
<dbReference type="GO" id="GO:0000329">
    <property type="term" value="C:fungal-type vacuole membrane"/>
    <property type="evidence" value="ECO:0007669"/>
    <property type="project" value="InterPro"/>
</dbReference>
<feature type="compositionally biased region" description="Basic and acidic residues" evidence="1">
    <location>
        <begin position="37"/>
        <end position="46"/>
    </location>
</feature>
<dbReference type="Proteomes" id="UP000696573">
    <property type="component" value="Unassembled WGS sequence"/>
</dbReference>
<keyword evidence="2" id="KW-0812">Transmembrane</keyword>
<proteinExistence type="predicted"/>
<keyword evidence="2" id="KW-1133">Transmembrane helix</keyword>